<keyword evidence="2" id="KW-0472">Membrane</keyword>
<evidence type="ECO:0000256" key="2">
    <source>
        <dbReference type="SAM" id="Phobius"/>
    </source>
</evidence>
<keyword evidence="2" id="KW-1133">Transmembrane helix</keyword>
<evidence type="ECO:0000313" key="4">
    <source>
        <dbReference type="Proteomes" id="UP001564626"/>
    </source>
</evidence>
<evidence type="ECO:0008006" key="5">
    <source>
        <dbReference type="Google" id="ProtNLM"/>
    </source>
</evidence>
<dbReference type="RefSeq" id="WP_345364998.1">
    <property type="nucleotide sequence ID" value="NZ_BAABII010000012.1"/>
</dbReference>
<name>A0ABV4CFC5_9PSEU</name>
<sequence>MPIRTHRGRAAVYRRLWGWPLRSPKHLAGAVVVLAVLVLAIGFLLPDPPPGPDPVAEQRTAAQQAAQQRNQAAAEAAERTGSPPSISVPTEPPPPAAPDPAAVALVESWGAAWVNHPPGSTKQQWLDGLRPFTTPEFLAVMESVDPANAGNAVTGPATAGATTATSMRVHLPTDVGELSVRVVRTPDGWRVTEYDKEG</sequence>
<gene>
    <name evidence="3" type="ORF">AB8O55_10350</name>
</gene>
<protein>
    <recommendedName>
        <fullName evidence="5">Mce-associated membrane protein</fullName>
    </recommendedName>
</protein>
<accession>A0ABV4CFC5</accession>
<keyword evidence="4" id="KW-1185">Reference proteome</keyword>
<reference evidence="3 4" key="1">
    <citation type="submission" date="2024-08" db="EMBL/GenBank/DDBJ databases">
        <title>Genome mining of Saccharopolyspora cebuensis PGLac3 from Nigerian medicinal plant.</title>
        <authorList>
            <person name="Ezeobiora C.E."/>
            <person name="Igbokwe N.H."/>
            <person name="Amin D.H."/>
            <person name="Mendie U.E."/>
        </authorList>
    </citation>
    <scope>NUCLEOTIDE SEQUENCE [LARGE SCALE GENOMIC DNA]</scope>
    <source>
        <strain evidence="3 4">PGLac3</strain>
    </source>
</reference>
<feature type="region of interest" description="Disordered" evidence="1">
    <location>
        <begin position="65"/>
        <end position="100"/>
    </location>
</feature>
<keyword evidence="2" id="KW-0812">Transmembrane</keyword>
<dbReference type="EMBL" id="JBGEHV010000014">
    <property type="protein sequence ID" value="MEY8039796.1"/>
    <property type="molecule type" value="Genomic_DNA"/>
</dbReference>
<organism evidence="3 4">
    <name type="scientific">Saccharopolyspora cebuensis</name>
    <dbReference type="NCBI Taxonomy" id="418759"/>
    <lineage>
        <taxon>Bacteria</taxon>
        <taxon>Bacillati</taxon>
        <taxon>Actinomycetota</taxon>
        <taxon>Actinomycetes</taxon>
        <taxon>Pseudonocardiales</taxon>
        <taxon>Pseudonocardiaceae</taxon>
        <taxon>Saccharopolyspora</taxon>
    </lineage>
</organism>
<feature type="compositionally biased region" description="Low complexity" evidence="1">
    <location>
        <begin position="65"/>
        <end position="75"/>
    </location>
</feature>
<evidence type="ECO:0000256" key="1">
    <source>
        <dbReference type="SAM" id="MobiDB-lite"/>
    </source>
</evidence>
<dbReference type="Proteomes" id="UP001564626">
    <property type="component" value="Unassembled WGS sequence"/>
</dbReference>
<proteinExistence type="predicted"/>
<comment type="caution">
    <text evidence="3">The sequence shown here is derived from an EMBL/GenBank/DDBJ whole genome shotgun (WGS) entry which is preliminary data.</text>
</comment>
<evidence type="ECO:0000313" key="3">
    <source>
        <dbReference type="EMBL" id="MEY8039796.1"/>
    </source>
</evidence>
<feature type="transmembrane region" description="Helical" evidence="2">
    <location>
        <begin position="27"/>
        <end position="45"/>
    </location>
</feature>